<accession>A0A7J6VBM6</accession>
<comment type="caution">
    <text evidence="1">The sequence shown here is derived from an EMBL/GenBank/DDBJ whole genome shotgun (WGS) entry which is preliminary data.</text>
</comment>
<name>A0A7J6VBM6_THATH</name>
<dbReference type="Proteomes" id="UP000554482">
    <property type="component" value="Unassembled WGS sequence"/>
</dbReference>
<dbReference type="EMBL" id="JABWDY010035993">
    <property type="protein sequence ID" value="KAF5181575.1"/>
    <property type="molecule type" value="Genomic_DNA"/>
</dbReference>
<sequence>MIRFTTAWTYMPLIIECFEDMTLSTLTQDLIAKYLHGICHFCGFAGNQVVPSGEFIYITLFDPLTSPSDPENFPFVVLGGKADVDGGNSCVDGPLTAA</sequence>
<evidence type="ECO:0000313" key="2">
    <source>
        <dbReference type="Proteomes" id="UP000554482"/>
    </source>
</evidence>
<gene>
    <name evidence="1" type="ORF">FRX31_028838</name>
</gene>
<dbReference type="AlphaFoldDB" id="A0A7J6VBM6"/>
<proteinExistence type="predicted"/>
<reference evidence="1 2" key="1">
    <citation type="submission" date="2020-06" db="EMBL/GenBank/DDBJ databases">
        <title>Transcriptomic and genomic resources for Thalictrum thalictroides and T. hernandezii: Facilitating candidate gene discovery in an emerging model plant lineage.</title>
        <authorList>
            <person name="Arias T."/>
            <person name="Riano-Pachon D.M."/>
            <person name="Di Stilio V.S."/>
        </authorList>
    </citation>
    <scope>NUCLEOTIDE SEQUENCE [LARGE SCALE GENOMIC DNA]</scope>
    <source>
        <strain evidence="2">cv. WT478/WT964</strain>
        <tissue evidence="1">Leaves</tissue>
    </source>
</reference>
<keyword evidence="2" id="KW-1185">Reference proteome</keyword>
<organism evidence="1 2">
    <name type="scientific">Thalictrum thalictroides</name>
    <name type="common">Rue-anemone</name>
    <name type="synonym">Anemone thalictroides</name>
    <dbReference type="NCBI Taxonomy" id="46969"/>
    <lineage>
        <taxon>Eukaryota</taxon>
        <taxon>Viridiplantae</taxon>
        <taxon>Streptophyta</taxon>
        <taxon>Embryophyta</taxon>
        <taxon>Tracheophyta</taxon>
        <taxon>Spermatophyta</taxon>
        <taxon>Magnoliopsida</taxon>
        <taxon>Ranunculales</taxon>
        <taxon>Ranunculaceae</taxon>
        <taxon>Thalictroideae</taxon>
        <taxon>Thalictrum</taxon>
    </lineage>
</organism>
<protein>
    <submittedName>
        <fullName evidence="1">Uncharacterized protein</fullName>
    </submittedName>
</protein>
<evidence type="ECO:0000313" key="1">
    <source>
        <dbReference type="EMBL" id="KAF5181575.1"/>
    </source>
</evidence>